<dbReference type="EMBL" id="JAAMPC010000014">
    <property type="protein sequence ID" value="KAG2264981.1"/>
    <property type="molecule type" value="Genomic_DNA"/>
</dbReference>
<dbReference type="AlphaFoldDB" id="A0A8X7U6L3"/>
<name>A0A8X7U6L3_BRACI</name>
<comment type="caution">
    <text evidence="1">The sequence shown here is derived from an EMBL/GenBank/DDBJ whole genome shotgun (WGS) entry which is preliminary data.</text>
</comment>
<sequence length="129" mass="14442">MPANLGDTSMSSWLVCCLPETLSFEDMLSSFSFVRCCFSSQSCRLVRLELQLRFFRLSQEECQKPPPAVHEFSFFIACSSSCRIGPTASSFSIFWFVRERTLDGVMVSALKCPLGHTGVNCCHVVLHVS</sequence>
<protein>
    <submittedName>
        <fullName evidence="1">Uncharacterized protein</fullName>
    </submittedName>
</protein>
<evidence type="ECO:0000313" key="1">
    <source>
        <dbReference type="EMBL" id="KAG2264981.1"/>
    </source>
</evidence>
<keyword evidence="2" id="KW-1185">Reference proteome</keyword>
<dbReference type="Proteomes" id="UP000886595">
    <property type="component" value="Unassembled WGS sequence"/>
</dbReference>
<gene>
    <name evidence="1" type="ORF">Bca52824_072060</name>
</gene>
<organism evidence="1 2">
    <name type="scientific">Brassica carinata</name>
    <name type="common">Ethiopian mustard</name>
    <name type="synonym">Abyssinian cabbage</name>
    <dbReference type="NCBI Taxonomy" id="52824"/>
    <lineage>
        <taxon>Eukaryota</taxon>
        <taxon>Viridiplantae</taxon>
        <taxon>Streptophyta</taxon>
        <taxon>Embryophyta</taxon>
        <taxon>Tracheophyta</taxon>
        <taxon>Spermatophyta</taxon>
        <taxon>Magnoliopsida</taxon>
        <taxon>eudicotyledons</taxon>
        <taxon>Gunneridae</taxon>
        <taxon>Pentapetalae</taxon>
        <taxon>rosids</taxon>
        <taxon>malvids</taxon>
        <taxon>Brassicales</taxon>
        <taxon>Brassicaceae</taxon>
        <taxon>Brassiceae</taxon>
        <taxon>Brassica</taxon>
    </lineage>
</organism>
<evidence type="ECO:0000313" key="2">
    <source>
        <dbReference type="Proteomes" id="UP000886595"/>
    </source>
</evidence>
<dbReference type="OrthoDB" id="10661401at2759"/>
<proteinExistence type="predicted"/>
<reference evidence="1 2" key="1">
    <citation type="submission" date="2020-02" db="EMBL/GenBank/DDBJ databases">
        <authorList>
            <person name="Ma Q."/>
            <person name="Huang Y."/>
            <person name="Song X."/>
            <person name="Pei D."/>
        </authorList>
    </citation>
    <scope>NUCLEOTIDE SEQUENCE [LARGE SCALE GENOMIC DNA]</scope>
    <source>
        <strain evidence="1">Sxm20200214</strain>
        <tissue evidence="1">Leaf</tissue>
    </source>
</reference>
<accession>A0A8X7U6L3</accession>